<gene>
    <name evidence="3" type="ORF">SAMN04488002_2540</name>
</gene>
<protein>
    <submittedName>
        <fullName evidence="3">Glutathione S-transferase</fullName>
    </submittedName>
</protein>
<dbReference type="SUPFAM" id="SSF47616">
    <property type="entry name" value="GST C-terminal domain-like"/>
    <property type="match status" value="1"/>
</dbReference>
<dbReference type="InterPro" id="IPR010987">
    <property type="entry name" value="Glutathione-S-Trfase_C-like"/>
</dbReference>
<evidence type="ECO:0000259" key="2">
    <source>
        <dbReference type="PROSITE" id="PS50405"/>
    </source>
</evidence>
<proteinExistence type="predicted"/>
<dbReference type="InterPro" id="IPR004045">
    <property type="entry name" value="Glutathione_S-Trfase_N"/>
</dbReference>
<dbReference type="AlphaFoldDB" id="A0A1I6H567"/>
<dbReference type="PROSITE" id="PS50404">
    <property type="entry name" value="GST_NTER"/>
    <property type="match status" value="1"/>
</dbReference>
<dbReference type="STRING" id="670154.SAMN04488002_2540"/>
<dbReference type="PANTHER" id="PTHR44051">
    <property type="entry name" value="GLUTATHIONE S-TRANSFERASE-RELATED"/>
    <property type="match status" value="1"/>
</dbReference>
<dbReference type="GO" id="GO:0016740">
    <property type="term" value="F:transferase activity"/>
    <property type="evidence" value="ECO:0007669"/>
    <property type="project" value="UniProtKB-KW"/>
</dbReference>
<dbReference type="PROSITE" id="PS50405">
    <property type="entry name" value="GST_CTER"/>
    <property type="match status" value="1"/>
</dbReference>
<dbReference type="Proteomes" id="UP000199658">
    <property type="component" value="Unassembled WGS sequence"/>
</dbReference>
<evidence type="ECO:0000313" key="4">
    <source>
        <dbReference type="Proteomes" id="UP000199658"/>
    </source>
</evidence>
<dbReference type="InterPro" id="IPR004046">
    <property type="entry name" value="GST_C"/>
</dbReference>
<evidence type="ECO:0000313" key="3">
    <source>
        <dbReference type="EMBL" id="SFR49619.1"/>
    </source>
</evidence>
<dbReference type="EMBL" id="FOYO01000001">
    <property type="protein sequence ID" value="SFR49619.1"/>
    <property type="molecule type" value="Genomic_DNA"/>
</dbReference>
<dbReference type="CDD" id="cd00570">
    <property type="entry name" value="GST_N_family"/>
    <property type="match status" value="1"/>
</dbReference>
<evidence type="ECO:0000259" key="1">
    <source>
        <dbReference type="PROSITE" id="PS50404"/>
    </source>
</evidence>
<dbReference type="Gene3D" id="3.40.30.10">
    <property type="entry name" value="Glutaredoxin"/>
    <property type="match status" value="1"/>
</dbReference>
<dbReference type="Gene3D" id="1.20.1050.10">
    <property type="match status" value="1"/>
</dbReference>
<dbReference type="SFLD" id="SFLDS00019">
    <property type="entry name" value="Glutathione_Transferase_(cytos"/>
    <property type="match status" value="1"/>
</dbReference>
<organism evidence="3 4">
    <name type="scientific">Litoreibacter janthinus</name>
    <dbReference type="NCBI Taxonomy" id="670154"/>
    <lineage>
        <taxon>Bacteria</taxon>
        <taxon>Pseudomonadati</taxon>
        <taxon>Pseudomonadota</taxon>
        <taxon>Alphaproteobacteria</taxon>
        <taxon>Rhodobacterales</taxon>
        <taxon>Roseobacteraceae</taxon>
        <taxon>Litoreibacter</taxon>
    </lineage>
</organism>
<dbReference type="Pfam" id="PF13409">
    <property type="entry name" value="GST_N_2"/>
    <property type="match status" value="1"/>
</dbReference>
<dbReference type="Pfam" id="PF00043">
    <property type="entry name" value="GST_C"/>
    <property type="match status" value="1"/>
</dbReference>
<dbReference type="SFLD" id="SFLDG00358">
    <property type="entry name" value="Main_(cytGST)"/>
    <property type="match status" value="1"/>
</dbReference>
<feature type="domain" description="GST C-terminal" evidence="2">
    <location>
        <begin position="101"/>
        <end position="251"/>
    </location>
</feature>
<accession>A0A1I6H567</accession>
<dbReference type="PANTHER" id="PTHR44051:SF8">
    <property type="entry name" value="GLUTATHIONE S-TRANSFERASE GSTA"/>
    <property type="match status" value="1"/>
</dbReference>
<sequence>MPILHTEDPAITSLKGIHLYHAGISNCSMRVRLALEEKGLKWVSHEVDLGHQKNLEPWYLAINPTGLVPALVHDGVPVTESNDILHYLEAEFPEPALLSSDPSLATEAIEWVDLAASLHMKAIKTWVYGSTGGATKKRSDMAHYAEIQPDKSLVEFHEHALGGFTDEEVEAARKMLVDVFQRMERRLKDHEYLVGEAQSLADIAWVPQYVLLTMLGFDFSLYPGIIAWAKRQEQRPSYDPAVARWLPNVPGWVLRLGGKVKRVYRKLKAA</sequence>
<dbReference type="InterPro" id="IPR040079">
    <property type="entry name" value="Glutathione_S-Trfase"/>
</dbReference>
<name>A0A1I6H567_9RHOB</name>
<keyword evidence="3" id="KW-0808">Transferase</keyword>
<feature type="domain" description="GST N-terminal" evidence="1">
    <location>
        <begin position="15"/>
        <end position="96"/>
    </location>
</feature>
<reference evidence="4" key="1">
    <citation type="submission" date="2016-10" db="EMBL/GenBank/DDBJ databases">
        <authorList>
            <person name="Varghese N."/>
            <person name="Submissions S."/>
        </authorList>
    </citation>
    <scope>NUCLEOTIDE SEQUENCE [LARGE SCALE GENOMIC DNA]</scope>
    <source>
        <strain evidence="4">DSM 26921</strain>
    </source>
</reference>
<dbReference type="SUPFAM" id="SSF52833">
    <property type="entry name" value="Thioredoxin-like"/>
    <property type="match status" value="1"/>
</dbReference>
<keyword evidence="4" id="KW-1185">Reference proteome</keyword>
<dbReference type="InterPro" id="IPR036249">
    <property type="entry name" value="Thioredoxin-like_sf"/>
</dbReference>
<dbReference type="RefSeq" id="WP_175500677.1">
    <property type="nucleotide sequence ID" value="NZ_FOYO01000001.1"/>
</dbReference>
<dbReference type="InterPro" id="IPR036282">
    <property type="entry name" value="Glutathione-S-Trfase_C_sf"/>
</dbReference>